<dbReference type="EMBL" id="BKCJ011006815">
    <property type="protein sequence ID" value="GFC65475.1"/>
    <property type="molecule type" value="Genomic_DNA"/>
</dbReference>
<evidence type="ECO:0000313" key="2">
    <source>
        <dbReference type="EMBL" id="GFC65475.1"/>
    </source>
</evidence>
<dbReference type="AlphaFoldDB" id="A0A699QC49"/>
<proteinExistence type="predicted"/>
<sequence>MAKKIKDQDLEISGLKAMVKILEDKDRGREDPQVDAPIKGESMDIREEAMVKILEDKDRGREDPQEDAPIKGESMDIREEVRVKRSIELGSNDTEEMINVLSAMEAANILTSKVVAISVSPDAAATIIGVPTVSGLVPTV</sequence>
<evidence type="ECO:0000256" key="1">
    <source>
        <dbReference type="SAM" id="MobiDB-lite"/>
    </source>
</evidence>
<name>A0A699QC49_TANCI</name>
<comment type="caution">
    <text evidence="2">The sequence shown here is derived from an EMBL/GenBank/DDBJ whole genome shotgun (WGS) entry which is preliminary data.</text>
</comment>
<feature type="region of interest" description="Disordered" evidence="1">
    <location>
        <begin position="55"/>
        <end position="77"/>
    </location>
</feature>
<organism evidence="2">
    <name type="scientific">Tanacetum cinerariifolium</name>
    <name type="common">Dalmatian daisy</name>
    <name type="synonym">Chrysanthemum cinerariifolium</name>
    <dbReference type="NCBI Taxonomy" id="118510"/>
    <lineage>
        <taxon>Eukaryota</taxon>
        <taxon>Viridiplantae</taxon>
        <taxon>Streptophyta</taxon>
        <taxon>Embryophyta</taxon>
        <taxon>Tracheophyta</taxon>
        <taxon>Spermatophyta</taxon>
        <taxon>Magnoliopsida</taxon>
        <taxon>eudicotyledons</taxon>
        <taxon>Gunneridae</taxon>
        <taxon>Pentapetalae</taxon>
        <taxon>asterids</taxon>
        <taxon>campanulids</taxon>
        <taxon>Asterales</taxon>
        <taxon>Asteraceae</taxon>
        <taxon>Asteroideae</taxon>
        <taxon>Anthemideae</taxon>
        <taxon>Anthemidinae</taxon>
        <taxon>Tanacetum</taxon>
    </lineage>
</organism>
<accession>A0A699QC49</accession>
<feature type="non-terminal residue" evidence="2">
    <location>
        <position position="140"/>
    </location>
</feature>
<reference evidence="2" key="1">
    <citation type="journal article" date="2019" name="Sci. Rep.">
        <title>Draft genome of Tanacetum cinerariifolium, the natural source of mosquito coil.</title>
        <authorList>
            <person name="Yamashiro T."/>
            <person name="Shiraishi A."/>
            <person name="Satake H."/>
            <person name="Nakayama K."/>
        </authorList>
    </citation>
    <scope>NUCLEOTIDE SEQUENCE</scope>
</reference>
<protein>
    <submittedName>
        <fullName evidence="2">Uncharacterized protein</fullName>
    </submittedName>
</protein>
<gene>
    <name evidence="2" type="ORF">Tci_837445</name>
</gene>